<dbReference type="Proteomes" id="UP000002139">
    <property type="component" value="Chromosome"/>
</dbReference>
<dbReference type="PANTHER" id="PTHR46091:SF3">
    <property type="entry name" value="AMINE OXIDASE DOMAIN-CONTAINING PROTEIN"/>
    <property type="match status" value="1"/>
</dbReference>
<keyword evidence="3" id="KW-0274">FAD</keyword>
<keyword evidence="8" id="KW-1185">Reference proteome</keyword>
<dbReference type="InterPro" id="IPR036188">
    <property type="entry name" value="FAD/NAD-bd_sf"/>
</dbReference>
<dbReference type="PANTHER" id="PTHR46091">
    <property type="entry name" value="BLR7054 PROTEIN"/>
    <property type="match status" value="1"/>
</dbReference>
<dbReference type="RefSeq" id="WP_012235981.1">
    <property type="nucleotide sequence ID" value="NC_010162.1"/>
</dbReference>
<dbReference type="OrthoDB" id="9794630at2"/>
<keyword evidence="2" id="KW-0732">Signal</keyword>
<dbReference type="EMBL" id="AM746676">
    <property type="protein sequence ID" value="CAN93509.1"/>
    <property type="molecule type" value="Genomic_DNA"/>
</dbReference>
<dbReference type="eggNOG" id="COG1233">
    <property type="taxonomic scope" value="Bacteria"/>
</dbReference>
<keyword evidence="1" id="KW-0285">Flavoprotein</keyword>
<evidence type="ECO:0000256" key="2">
    <source>
        <dbReference type="ARBA" id="ARBA00022729"/>
    </source>
</evidence>
<evidence type="ECO:0000256" key="1">
    <source>
        <dbReference type="ARBA" id="ARBA00022630"/>
    </source>
</evidence>
<sequence>MEAEAAGDRRFDVIVVGSGIGGLTAALHVAVRGRSVLVLEAAKEIGGLLAPFRRGAYRFDTGLHYLGECGPGQAFARILEALGLADAIHFHELCPDGFDRIVFPGYEIAMPKGAERYHARLAADFPRERRGLDAFFDHLRAFREASAGWTEIRRGAPYPRFFAEHARTTYGDLIDGLIGDPLLRAVLAAQGGNYALPPGKASALVGLGILDHYLGGAYFPRGGSGALRDALVRAIAKRGGLVRKGRAVTRILTRRGRVEGVRCEDGEAIFAPAVISNADAAVTYLELMDAESVPARTRNKAEHTRPSLGSLTLFLGTSLDLATAGMTDANVWHLSSHAIDRAYAPLFAGELPSEDSFFLSSPSLKDPSSGPHTLVLSTIVPYEPFSRWSGLRSMRRGPEYEDLKRRLLDRYLGGIERYVPAIRDHLDVIEVATPLTHVTYTGSPRGGMYGPEHTPDQVGPFRHRIEGTIPGLYLCGASTLGAGVVVSAVSGFLAGALATGAKGA</sequence>
<dbReference type="InterPro" id="IPR052206">
    <property type="entry name" value="Retinol_saturase"/>
</dbReference>
<gene>
    <name evidence="7" type="primary">crtI3</name>
    <name evidence="7" type="ordered locus">sce3350</name>
</gene>
<evidence type="ECO:0000256" key="4">
    <source>
        <dbReference type="ARBA" id="ARBA00022857"/>
    </source>
</evidence>
<dbReference type="SUPFAM" id="SSF51905">
    <property type="entry name" value="FAD/NAD(P)-binding domain"/>
    <property type="match status" value="1"/>
</dbReference>
<name>A9GN00_SORC5</name>
<feature type="domain" description="Amine oxidase" evidence="6">
    <location>
        <begin position="20"/>
        <end position="489"/>
    </location>
</feature>
<keyword evidence="5" id="KW-0520">NAD</keyword>
<dbReference type="KEGG" id="scl:sce3350"/>
<dbReference type="Pfam" id="PF01593">
    <property type="entry name" value="Amino_oxidase"/>
    <property type="match status" value="1"/>
</dbReference>
<evidence type="ECO:0000313" key="8">
    <source>
        <dbReference type="Proteomes" id="UP000002139"/>
    </source>
</evidence>
<evidence type="ECO:0000256" key="3">
    <source>
        <dbReference type="ARBA" id="ARBA00022827"/>
    </source>
</evidence>
<dbReference type="GO" id="GO:0016491">
    <property type="term" value="F:oxidoreductase activity"/>
    <property type="evidence" value="ECO:0007669"/>
    <property type="project" value="InterPro"/>
</dbReference>
<protein>
    <submittedName>
        <fullName evidence="7">Phytoene dehydrogenase</fullName>
    </submittedName>
</protein>
<reference evidence="7 8" key="1">
    <citation type="journal article" date="2007" name="Nat. Biotechnol.">
        <title>Complete genome sequence of the myxobacterium Sorangium cellulosum.</title>
        <authorList>
            <person name="Schneiker S."/>
            <person name="Perlova O."/>
            <person name="Kaiser O."/>
            <person name="Gerth K."/>
            <person name="Alici A."/>
            <person name="Altmeyer M.O."/>
            <person name="Bartels D."/>
            <person name="Bekel T."/>
            <person name="Beyer S."/>
            <person name="Bode E."/>
            <person name="Bode H.B."/>
            <person name="Bolten C.J."/>
            <person name="Choudhuri J.V."/>
            <person name="Doss S."/>
            <person name="Elnakady Y.A."/>
            <person name="Frank B."/>
            <person name="Gaigalat L."/>
            <person name="Goesmann A."/>
            <person name="Groeger C."/>
            <person name="Gross F."/>
            <person name="Jelsbak L."/>
            <person name="Jelsbak L."/>
            <person name="Kalinowski J."/>
            <person name="Kegler C."/>
            <person name="Knauber T."/>
            <person name="Konietzny S."/>
            <person name="Kopp M."/>
            <person name="Krause L."/>
            <person name="Krug D."/>
            <person name="Linke B."/>
            <person name="Mahmud T."/>
            <person name="Martinez-Arias R."/>
            <person name="McHardy A.C."/>
            <person name="Merai M."/>
            <person name="Meyer F."/>
            <person name="Mormann S."/>
            <person name="Munoz-Dorado J."/>
            <person name="Perez J."/>
            <person name="Pradella S."/>
            <person name="Rachid S."/>
            <person name="Raddatz G."/>
            <person name="Rosenau F."/>
            <person name="Rueckert C."/>
            <person name="Sasse F."/>
            <person name="Scharfe M."/>
            <person name="Schuster S.C."/>
            <person name="Suen G."/>
            <person name="Treuner-Lange A."/>
            <person name="Velicer G.J."/>
            <person name="Vorholter F.-J."/>
            <person name="Weissman K.J."/>
            <person name="Welch R.D."/>
            <person name="Wenzel S.C."/>
            <person name="Whitworth D.E."/>
            <person name="Wilhelm S."/>
            <person name="Wittmann C."/>
            <person name="Bloecker H."/>
            <person name="Puehler A."/>
            <person name="Mueller R."/>
        </authorList>
    </citation>
    <scope>NUCLEOTIDE SEQUENCE [LARGE SCALE GENOMIC DNA]</scope>
    <source>
        <strain evidence="8">So ce56</strain>
    </source>
</reference>
<proteinExistence type="predicted"/>
<dbReference type="InterPro" id="IPR002937">
    <property type="entry name" value="Amino_oxidase"/>
</dbReference>
<evidence type="ECO:0000313" key="7">
    <source>
        <dbReference type="EMBL" id="CAN93509.1"/>
    </source>
</evidence>
<dbReference type="HOGENOM" id="CLU_019722_1_1_7"/>
<evidence type="ECO:0000259" key="6">
    <source>
        <dbReference type="Pfam" id="PF01593"/>
    </source>
</evidence>
<accession>A9GN00</accession>
<evidence type="ECO:0000256" key="5">
    <source>
        <dbReference type="ARBA" id="ARBA00023027"/>
    </source>
</evidence>
<organism evidence="7 8">
    <name type="scientific">Sorangium cellulosum (strain So ce56)</name>
    <name type="common">Polyangium cellulosum (strain So ce56)</name>
    <dbReference type="NCBI Taxonomy" id="448385"/>
    <lineage>
        <taxon>Bacteria</taxon>
        <taxon>Pseudomonadati</taxon>
        <taxon>Myxococcota</taxon>
        <taxon>Polyangia</taxon>
        <taxon>Polyangiales</taxon>
        <taxon>Polyangiaceae</taxon>
        <taxon>Sorangium</taxon>
    </lineage>
</organism>
<dbReference type="Gene3D" id="3.50.50.60">
    <property type="entry name" value="FAD/NAD(P)-binding domain"/>
    <property type="match status" value="2"/>
</dbReference>
<dbReference type="AlphaFoldDB" id="A9GN00"/>
<dbReference type="STRING" id="448385.sce3350"/>
<dbReference type="BioCyc" id="SCEL448385:SCE_RS17155-MONOMER"/>
<keyword evidence="4" id="KW-0521">NADP</keyword>